<dbReference type="Proteomes" id="UP000824469">
    <property type="component" value="Unassembled WGS sequence"/>
</dbReference>
<dbReference type="InterPro" id="IPR035595">
    <property type="entry name" value="UDP_glycos_trans_CS"/>
</dbReference>
<dbReference type="EC" id="2.4.1.-" evidence="5"/>
<keyword evidence="3 4" id="KW-0808">Transferase</keyword>
<feature type="non-terminal residue" evidence="7">
    <location>
        <position position="446"/>
    </location>
</feature>
<dbReference type="PANTHER" id="PTHR11926">
    <property type="entry name" value="GLUCOSYL/GLUCURONOSYL TRANSFERASES"/>
    <property type="match status" value="1"/>
</dbReference>
<dbReference type="FunFam" id="3.40.50.2000:FF:000019">
    <property type="entry name" value="Glycosyltransferase"/>
    <property type="match status" value="1"/>
</dbReference>
<dbReference type="GO" id="GO:0080044">
    <property type="term" value="F:quercetin 7-O-glucosyltransferase activity"/>
    <property type="evidence" value="ECO:0007669"/>
    <property type="project" value="TreeGrafter"/>
</dbReference>
<evidence type="ECO:0000256" key="2">
    <source>
        <dbReference type="ARBA" id="ARBA00022676"/>
    </source>
</evidence>
<accession>A0AA38FUK0</accession>
<evidence type="ECO:0000256" key="5">
    <source>
        <dbReference type="RuleBase" id="RU362057"/>
    </source>
</evidence>
<proteinExistence type="inferred from homology"/>
<dbReference type="InterPro" id="IPR058980">
    <property type="entry name" value="Glyco_transf_N"/>
</dbReference>
<dbReference type="OMA" id="KWKAGIR"/>
<comment type="similarity">
    <text evidence="1 4">Belongs to the UDP-glycosyltransferase family.</text>
</comment>
<name>A0AA38FUK0_TAXCH</name>
<dbReference type="GO" id="GO:0080043">
    <property type="term" value="F:quercetin 3-O-glucosyltransferase activity"/>
    <property type="evidence" value="ECO:0007669"/>
    <property type="project" value="TreeGrafter"/>
</dbReference>
<keyword evidence="2 4" id="KW-0328">Glycosyltransferase</keyword>
<sequence length="446" mass="50293">MGSLEPLQRPHVVAFPFPAQGHINPMMEFSKRLVSKNLRVTFVITEANRERMIQAGALRFHDHIRIETISDGIPLDFDRSKGADTFVDLLRKVGAQTFEKLIQRLNAEGDSSVSCIVYDSFLEWVPEIATKFKIPSAYFWTQSCAVYSIYYHYHKGFETEKPSNVNIEGLPELCPRDLPSFLHPSNTYKSILRTVLDHFNTISHPTWILGNSFHELETAEIRSMASLVPIVTVGPLVPSAFLDGNNPEDTDVGAHMWKTVDCIEWLNTMGNSGVVYISFGSDIVPSKEQIHEIAFGLKASGHSFLWVIRPGHNKEENVRLQNFPEGFLEETAERGLVVPWCPQMAVLSHPSVGVFMTHCGWNSTLESLSSGVPVLAVPQWADQTTNAKYIEDEWKTGIRLKRREDGVVAREEVKNSIKEIMESEVGIELRKNALQWKTLAKQAMGQ</sequence>
<dbReference type="EMBL" id="JAHRHJ020000006">
    <property type="protein sequence ID" value="KAH9310636.1"/>
    <property type="molecule type" value="Genomic_DNA"/>
</dbReference>
<evidence type="ECO:0000256" key="3">
    <source>
        <dbReference type="ARBA" id="ARBA00022679"/>
    </source>
</evidence>
<dbReference type="PROSITE" id="PS00375">
    <property type="entry name" value="UDPGT"/>
    <property type="match status" value="1"/>
</dbReference>
<dbReference type="InterPro" id="IPR002213">
    <property type="entry name" value="UDP_glucos_trans"/>
</dbReference>
<comment type="caution">
    <text evidence="7">The sequence shown here is derived from an EMBL/GenBank/DDBJ whole genome shotgun (WGS) entry which is preliminary data.</text>
</comment>
<feature type="domain" description="Glycosyltransferase N-terminal" evidence="6">
    <location>
        <begin position="12"/>
        <end position="47"/>
    </location>
</feature>
<dbReference type="AlphaFoldDB" id="A0AA38FUK0"/>
<evidence type="ECO:0000256" key="4">
    <source>
        <dbReference type="RuleBase" id="RU003718"/>
    </source>
</evidence>
<organism evidence="7 8">
    <name type="scientific">Taxus chinensis</name>
    <name type="common">Chinese yew</name>
    <name type="synonym">Taxus wallichiana var. chinensis</name>
    <dbReference type="NCBI Taxonomy" id="29808"/>
    <lineage>
        <taxon>Eukaryota</taxon>
        <taxon>Viridiplantae</taxon>
        <taxon>Streptophyta</taxon>
        <taxon>Embryophyta</taxon>
        <taxon>Tracheophyta</taxon>
        <taxon>Spermatophyta</taxon>
        <taxon>Pinopsida</taxon>
        <taxon>Pinidae</taxon>
        <taxon>Conifers II</taxon>
        <taxon>Cupressales</taxon>
        <taxon>Taxaceae</taxon>
        <taxon>Taxus</taxon>
    </lineage>
</organism>
<evidence type="ECO:0000313" key="8">
    <source>
        <dbReference type="Proteomes" id="UP000824469"/>
    </source>
</evidence>
<dbReference type="Pfam" id="PF26168">
    <property type="entry name" value="Glyco_transf_N"/>
    <property type="match status" value="1"/>
</dbReference>
<gene>
    <name evidence="7" type="ORF">KI387_025671</name>
</gene>
<dbReference type="Gene3D" id="3.40.50.2000">
    <property type="entry name" value="Glycogen Phosphorylase B"/>
    <property type="match status" value="2"/>
</dbReference>
<dbReference type="Pfam" id="PF00201">
    <property type="entry name" value="UDPGT"/>
    <property type="match status" value="1"/>
</dbReference>
<dbReference type="CDD" id="cd03784">
    <property type="entry name" value="GT1_Gtf-like"/>
    <property type="match status" value="1"/>
</dbReference>
<dbReference type="PANTHER" id="PTHR11926:SF1494">
    <property type="entry name" value="FLAVONOL 3-O-GLUCOSYLTRANSFERASE UGT76E12-RELATED"/>
    <property type="match status" value="1"/>
</dbReference>
<reference evidence="7 8" key="1">
    <citation type="journal article" date="2021" name="Nat. Plants">
        <title>The Taxus genome provides insights into paclitaxel biosynthesis.</title>
        <authorList>
            <person name="Xiong X."/>
            <person name="Gou J."/>
            <person name="Liao Q."/>
            <person name="Li Y."/>
            <person name="Zhou Q."/>
            <person name="Bi G."/>
            <person name="Li C."/>
            <person name="Du R."/>
            <person name="Wang X."/>
            <person name="Sun T."/>
            <person name="Guo L."/>
            <person name="Liang H."/>
            <person name="Lu P."/>
            <person name="Wu Y."/>
            <person name="Zhang Z."/>
            <person name="Ro D.K."/>
            <person name="Shang Y."/>
            <person name="Huang S."/>
            <person name="Yan J."/>
        </authorList>
    </citation>
    <scope>NUCLEOTIDE SEQUENCE [LARGE SCALE GENOMIC DNA]</scope>
    <source>
        <strain evidence="7">Ta-2019</strain>
    </source>
</reference>
<evidence type="ECO:0000259" key="6">
    <source>
        <dbReference type="Pfam" id="PF26168"/>
    </source>
</evidence>
<dbReference type="SUPFAM" id="SSF53756">
    <property type="entry name" value="UDP-Glycosyltransferase/glycogen phosphorylase"/>
    <property type="match status" value="1"/>
</dbReference>
<protein>
    <recommendedName>
        <fullName evidence="5">Glycosyltransferase</fullName>
        <ecNumber evidence="5">2.4.1.-</ecNumber>
    </recommendedName>
</protein>
<evidence type="ECO:0000313" key="7">
    <source>
        <dbReference type="EMBL" id="KAH9310636.1"/>
    </source>
</evidence>
<keyword evidence="8" id="KW-1185">Reference proteome</keyword>
<evidence type="ECO:0000256" key="1">
    <source>
        <dbReference type="ARBA" id="ARBA00009995"/>
    </source>
</evidence>